<dbReference type="AlphaFoldDB" id="A0A545T0H7"/>
<protein>
    <recommendedName>
        <fullName evidence="3">HEAT repeat domain-containing protein</fullName>
    </recommendedName>
</protein>
<evidence type="ECO:0008006" key="3">
    <source>
        <dbReference type="Google" id="ProtNLM"/>
    </source>
</evidence>
<organism evidence="1 2">
    <name type="scientific">Exilibacterium tricleocarpae</name>
    <dbReference type="NCBI Taxonomy" id="2591008"/>
    <lineage>
        <taxon>Bacteria</taxon>
        <taxon>Pseudomonadati</taxon>
        <taxon>Pseudomonadota</taxon>
        <taxon>Gammaproteobacteria</taxon>
        <taxon>Cellvibrionales</taxon>
        <taxon>Cellvibrionaceae</taxon>
        <taxon>Exilibacterium</taxon>
    </lineage>
</organism>
<accession>A0A545T0H7</accession>
<reference evidence="1 2" key="1">
    <citation type="submission" date="2019-06" db="EMBL/GenBank/DDBJ databases">
        <title>Whole genome sequence for Cellvibrionaceae sp. R142.</title>
        <authorList>
            <person name="Wang G."/>
        </authorList>
    </citation>
    <scope>NUCLEOTIDE SEQUENCE [LARGE SCALE GENOMIC DNA]</scope>
    <source>
        <strain evidence="1 2">R142</strain>
    </source>
</reference>
<evidence type="ECO:0000313" key="2">
    <source>
        <dbReference type="Proteomes" id="UP000319732"/>
    </source>
</evidence>
<dbReference type="OrthoDB" id="7860049at2"/>
<dbReference type="RefSeq" id="WP_142928829.1">
    <property type="nucleotide sequence ID" value="NZ_ML660101.1"/>
</dbReference>
<dbReference type="EMBL" id="VHSG01000023">
    <property type="protein sequence ID" value="TQV70728.1"/>
    <property type="molecule type" value="Genomic_DNA"/>
</dbReference>
<dbReference type="Proteomes" id="UP000319732">
    <property type="component" value="Unassembled WGS sequence"/>
</dbReference>
<evidence type="ECO:0000313" key="1">
    <source>
        <dbReference type="EMBL" id="TQV70728.1"/>
    </source>
</evidence>
<name>A0A545T0H7_9GAMM</name>
<keyword evidence="2" id="KW-1185">Reference proteome</keyword>
<sequence>MSIKKAIAAWDGKSAQDIGAIYQSYGRAPSFIREVLLLLGGESSQQGASWLLKRFFEDGRELDAATVNKIYGLLPKLVDWQTKLHILQCIPYMPIEKRQAKRLQRFLQQCLTGDNKFVRAWAYNGFYELAVQHHEYEAQAREFFAMAMKDEAASVKARIRNLLKRGF</sequence>
<comment type="caution">
    <text evidence="1">The sequence shown here is derived from an EMBL/GenBank/DDBJ whole genome shotgun (WGS) entry which is preliminary data.</text>
</comment>
<proteinExistence type="predicted"/>
<gene>
    <name evidence="1" type="ORF">FKG94_20580</name>
</gene>